<accession>A0A0G1K5R3</accession>
<dbReference type="InterPro" id="IPR050275">
    <property type="entry name" value="PGM_Phosphatase"/>
</dbReference>
<evidence type="ECO:0000313" key="2">
    <source>
        <dbReference type="EMBL" id="KKT51622.1"/>
    </source>
</evidence>
<dbReference type="EMBL" id="LCIH01000010">
    <property type="protein sequence ID" value="KKT51622.1"/>
    <property type="molecule type" value="Genomic_DNA"/>
</dbReference>
<dbReference type="SUPFAM" id="SSF53254">
    <property type="entry name" value="Phosphoglycerate mutase-like"/>
    <property type="match status" value="1"/>
</dbReference>
<keyword evidence="1" id="KW-0812">Transmembrane</keyword>
<dbReference type="GO" id="GO:0016791">
    <property type="term" value="F:phosphatase activity"/>
    <property type="evidence" value="ECO:0007669"/>
    <property type="project" value="TreeGrafter"/>
</dbReference>
<organism evidence="2 3">
    <name type="scientific">Candidatus Collierbacteria bacterium GW2011_GWB2_44_22</name>
    <dbReference type="NCBI Taxonomy" id="1618387"/>
    <lineage>
        <taxon>Bacteria</taxon>
        <taxon>Candidatus Collieribacteriota</taxon>
    </lineage>
</organism>
<evidence type="ECO:0000256" key="1">
    <source>
        <dbReference type="SAM" id="Phobius"/>
    </source>
</evidence>
<dbReference type="Gene3D" id="3.40.50.1240">
    <property type="entry name" value="Phosphoglycerate mutase-like"/>
    <property type="match status" value="1"/>
</dbReference>
<protein>
    <submittedName>
        <fullName evidence="2">Fructose-2,6-bisphosphatase</fullName>
    </submittedName>
</protein>
<dbReference type="Pfam" id="PF00300">
    <property type="entry name" value="His_Phos_1"/>
    <property type="match status" value="1"/>
</dbReference>
<gene>
    <name evidence="2" type="ORF">UW44_C0010G0060</name>
</gene>
<dbReference type="PANTHER" id="PTHR48100:SF1">
    <property type="entry name" value="HISTIDINE PHOSPHATASE FAMILY PROTEIN-RELATED"/>
    <property type="match status" value="1"/>
</dbReference>
<feature type="transmembrane region" description="Helical" evidence="1">
    <location>
        <begin position="133"/>
        <end position="153"/>
    </location>
</feature>
<dbReference type="InterPro" id="IPR013078">
    <property type="entry name" value="His_Pase_superF_clade-1"/>
</dbReference>
<dbReference type="GO" id="GO:0005737">
    <property type="term" value="C:cytoplasm"/>
    <property type="evidence" value="ECO:0007669"/>
    <property type="project" value="TreeGrafter"/>
</dbReference>
<dbReference type="PANTHER" id="PTHR48100">
    <property type="entry name" value="BROAD-SPECIFICITY PHOSPHATASE YOR283W-RELATED"/>
    <property type="match status" value="1"/>
</dbReference>
<name>A0A0G1K5R3_9BACT</name>
<sequence length="198" mass="22345">MENKRQTPLTPLGELGREQARAVAKKLKSIDADVLLSSDWPRALQTAEVISKETGLNIHIFHNLHEQDVPEIVQGIPDDSEINLRFIHERTKAGKVLDFNWKFEGEGESMSELLLRAKDVCNTLATEYKNKKIIAVTHGIFIAILVATMIFGFDADKKTIVDFFKAFHHHNAGLSVLDYDEDSGQWSLVCLNDHSHLI</sequence>
<reference evidence="2 3" key="1">
    <citation type="journal article" date="2015" name="Nature">
        <title>rRNA introns, odd ribosomes, and small enigmatic genomes across a large radiation of phyla.</title>
        <authorList>
            <person name="Brown C.T."/>
            <person name="Hug L.A."/>
            <person name="Thomas B.C."/>
            <person name="Sharon I."/>
            <person name="Castelle C.J."/>
            <person name="Singh A."/>
            <person name="Wilkins M.J."/>
            <person name="Williams K.H."/>
            <person name="Banfield J.F."/>
        </authorList>
    </citation>
    <scope>NUCLEOTIDE SEQUENCE [LARGE SCALE GENOMIC DNA]</scope>
</reference>
<keyword evidence="1" id="KW-0472">Membrane</keyword>
<dbReference type="CDD" id="cd07067">
    <property type="entry name" value="HP_PGM_like"/>
    <property type="match status" value="1"/>
</dbReference>
<keyword evidence="1" id="KW-1133">Transmembrane helix</keyword>
<dbReference type="AlphaFoldDB" id="A0A0G1K5R3"/>
<dbReference type="Proteomes" id="UP000034006">
    <property type="component" value="Unassembled WGS sequence"/>
</dbReference>
<comment type="caution">
    <text evidence="2">The sequence shown here is derived from an EMBL/GenBank/DDBJ whole genome shotgun (WGS) entry which is preliminary data.</text>
</comment>
<dbReference type="InterPro" id="IPR029033">
    <property type="entry name" value="His_PPase_superfam"/>
</dbReference>
<evidence type="ECO:0000313" key="3">
    <source>
        <dbReference type="Proteomes" id="UP000034006"/>
    </source>
</evidence>
<proteinExistence type="predicted"/>
<dbReference type="STRING" id="1618387.UW44_C0010G0060"/>